<dbReference type="InterPro" id="IPR039218">
    <property type="entry name" value="REM_fam"/>
</dbReference>
<evidence type="ECO:0000313" key="7">
    <source>
        <dbReference type="EMBL" id="MED6186833.1"/>
    </source>
</evidence>
<keyword evidence="5" id="KW-0539">Nucleus</keyword>
<comment type="caution">
    <text evidence="7">The sequence shown here is derived from an EMBL/GenBank/DDBJ whole genome shotgun (WGS) entry which is preliminary data.</text>
</comment>
<feature type="domain" description="TF-B3" evidence="6">
    <location>
        <begin position="240"/>
        <end position="332"/>
    </location>
</feature>
<dbReference type="Proteomes" id="UP001341840">
    <property type="component" value="Unassembled WGS sequence"/>
</dbReference>
<keyword evidence="8" id="KW-1185">Reference proteome</keyword>
<feature type="domain" description="TF-B3" evidence="6">
    <location>
        <begin position="18"/>
        <end position="111"/>
    </location>
</feature>
<dbReference type="Gene3D" id="2.40.330.10">
    <property type="entry name" value="DNA-binding pseudobarrel domain"/>
    <property type="match status" value="3"/>
</dbReference>
<reference evidence="7 8" key="1">
    <citation type="journal article" date="2023" name="Plants (Basel)">
        <title>Bridging the Gap: Combining Genomics and Transcriptomics Approaches to Understand Stylosanthes scabra, an Orphan Legume from the Brazilian Caatinga.</title>
        <authorList>
            <person name="Ferreira-Neto J.R.C."/>
            <person name="da Silva M.D."/>
            <person name="Binneck E."/>
            <person name="de Melo N.F."/>
            <person name="da Silva R.H."/>
            <person name="de Melo A.L.T.M."/>
            <person name="Pandolfi V."/>
            <person name="Bustamante F.O."/>
            <person name="Brasileiro-Vidal A.C."/>
            <person name="Benko-Iseppon A.M."/>
        </authorList>
    </citation>
    <scope>NUCLEOTIDE SEQUENCE [LARGE SCALE GENOMIC DNA]</scope>
    <source>
        <tissue evidence="7">Leaves</tissue>
    </source>
</reference>
<evidence type="ECO:0000256" key="5">
    <source>
        <dbReference type="ARBA" id="ARBA00023242"/>
    </source>
</evidence>
<dbReference type="CDD" id="cd10017">
    <property type="entry name" value="B3_DNA"/>
    <property type="match status" value="3"/>
</dbReference>
<keyword evidence="4" id="KW-0804">Transcription</keyword>
<keyword evidence="2" id="KW-0805">Transcription regulation</keyword>
<name>A0ABU6WRI8_9FABA</name>
<evidence type="ECO:0000256" key="1">
    <source>
        <dbReference type="ARBA" id="ARBA00004123"/>
    </source>
</evidence>
<evidence type="ECO:0000256" key="3">
    <source>
        <dbReference type="ARBA" id="ARBA00023125"/>
    </source>
</evidence>
<dbReference type="PANTHER" id="PTHR31674">
    <property type="entry name" value="B3 DOMAIN-CONTAINING PROTEIN REM-LIKE 3-RELATED"/>
    <property type="match status" value="1"/>
</dbReference>
<feature type="domain" description="TF-B3" evidence="6">
    <location>
        <begin position="393"/>
        <end position="489"/>
    </location>
</feature>
<accession>A0ABU6WRI8</accession>
<dbReference type="SUPFAM" id="SSF101936">
    <property type="entry name" value="DNA-binding pseudobarrel domain"/>
    <property type="match status" value="3"/>
</dbReference>
<evidence type="ECO:0000256" key="4">
    <source>
        <dbReference type="ARBA" id="ARBA00023163"/>
    </source>
</evidence>
<organism evidence="7 8">
    <name type="scientific">Stylosanthes scabra</name>
    <dbReference type="NCBI Taxonomy" id="79078"/>
    <lineage>
        <taxon>Eukaryota</taxon>
        <taxon>Viridiplantae</taxon>
        <taxon>Streptophyta</taxon>
        <taxon>Embryophyta</taxon>
        <taxon>Tracheophyta</taxon>
        <taxon>Spermatophyta</taxon>
        <taxon>Magnoliopsida</taxon>
        <taxon>eudicotyledons</taxon>
        <taxon>Gunneridae</taxon>
        <taxon>Pentapetalae</taxon>
        <taxon>rosids</taxon>
        <taxon>fabids</taxon>
        <taxon>Fabales</taxon>
        <taxon>Fabaceae</taxon>
        <taxon>Papilionoideae</taxon>
        <taxon>50 kb inversion clade</taxon>
        <taxon>dalbergioids sensu lato</taxon>
        <taxon>Dalbergieae</taxon>
        <taxon>Pterocarpus clade</taxon>
        <taxon>Stylosanthes</taxon>
    </lineage>
</organism>
<dbReference type="InterPro" id="IPR015300">
    <property type="entry name" value="DNA-bd_pseudobarrel_sf"/>
</dbReference>
<keyword evidence="3" id="KW-0238">DNA-binding</keyword>
<dbReference type="SMART" id="SM01019">
    <property type="entry name" value="B3"/>
    <property type="match status" value="3"/>
</dbReference>
<sequence length="490" mass="56835">MMREEDEATPPMDNSNPVIFFKIILSSSLEDGKLFPNSFTKKYGDSLSNPVFLKPPDGTEWKVEWTKDDDGIFLEHGWDEFAIYYNLDHGHLMFFEYKNSSQFEVQICETSGLEIDYPFYVIQQESEYIERLKNKADQVFDDMPQSQNNRMKSPMSYPQLFNIIDTTREVRTSYNLLNLPLLDQINSNECQGTSFDKSAFASIKKELDEDIGCSTPYPRVEQLRETLNKATTSKSRPNPSFMVIMKPSYANSYTLNIPSRFTAKYLKKKATKAILQVHDQGRTWPVACSVGKFNSGWKTFAKDNDLNVGDRCVFELTNPKGLYFKVSISRIGEEKLPLSQVEGDRVDYAESESDTVIKVKKKTKRTKMAIPRDFEPDEETLKEAKKFTSENPFFMVIIKPSFLGERRPCIPLFLVKNYLQKTHIVTFKFGGRAWRLKFLHYTKYKTAVKFSTGWGLFCRECKLKARDVCIFELINKEDAVFDVHLFRCQI</sequence>
<evidence type="ECO:0000313" key="8">
    <source>
        <dbReference type="Proteomes" id="UP001341840"/>
    </source>
</evidence>
<dbReference type="Pfam" id="PF02362">
    <property type="entry name" value="B3"/>
    <property type="match status" value="3"/>
</dbReference>
<evidence type="ECO:0000256" key="2">
    <source>
        <dbReference type="ARBA" id="ARBA00023015"/>
    </source>
</evidence>
<dbReference type="PROSITE" id="PS50863">
    <property type="entry name" value="B3"/>
    <property type="match status" value="3"/>
</dbReference>
<dbReference type="EMBL" id="JASCZI010182038">
    <property type="protein sequence ID" value="MED6186833.1"/>
    <property type="molecule type" value="Genomic_DNA"/>
</dbReference>
<dbReference type="InterPro" id="IPR003340">
    <property type="entry name" value="B3_DNA-bd"/>
</dbReference>
<proteinExistence type="predicted"/>
<gene>
    <name evidence="7" type="ORF">PIB30_070509</name>
</gene>
<comment type="subcellular location">
    <subcellularLocation>
        <location evidence="1">Nucleus</location>
    </subcellularLocation>
</comment>
<evidence type="ECO:0000259" key="6">
    <source>
        <dbReference type="PROSITE" id="PS50863"/>
    </source>
</evidence>
<protein>
    <recommendedName>
        <fullName evidence="6">TF-B3 domain-containing protein</fullName>
    </recommendedName>
</protein>
<dbReference type="PANTHER" id="PTHR31674:SF25">
    <property type="entry name" value="B3 DOMAIN-CONTAINING TRANSCRIPTION FACTOR VRN1-LIKE"/>
    <property type="match status" value="1"/>
</dbReference>